<dbReference type="Proteomes" id="UP000183975">
    <property type="component" value="Unassembled WGS sequence"/>
</dbReference>
<dbReference type="InterPro" id="IPR038559">
    <property type="entry name" value="XkdN-like_sf"/>
</dbReference>
<organism evidence="1 2">
    <name type="scientific">Anaerotignum lactatifermentans DSM 14214</name>
    <dbReference type="NCBI Taxonomy" id="1121323"/>
    <lineage>
        <taxon>Bacteria</taxon>
        <taxon>Bacillati</taxon>
        <taxon>Bacillota</taxon>
        <taxon>Clostridia</taxon>
        <taxon>Lachnospirales</taxon>
        <taxon>Anaerotignaceae</taxon>
        <taxon>Anaerotignum</taxon>
    </lineage>
</organism>
<proteinExistence type="predicted"/>
<gene>
    <name evidence="1" type="ORF">SAMN02745138_01356</name>
</gene>
<dbReference type="AlphaFoldDB" id="A0A1M6QLX5"/>
<sequence length="110" mass="12339">MQEAFYKENAKAFRETECSIAPRFQQDGKEMLWKIRGISQAENAEIWKKSGENPKRYESMVLAASVVFPDLKGADLQDSYGVMGAENLLEKMLTAGEFSALQEAVEAVNQ</sequence>
<name>A0A1M6QLX5_9FIRM</name>
<keyword evidence="2" id="KW-1185">Reference proteome</keyword>
<dbReference type="Pfam" id="PF08890">
    <property type="entry name" value="Phage_TAC_5"/>
    <property type="match status" value="1"/>
</dbReference>
<dbReference type="InterPro" id="IPR014986">
    <property type="entry name" value="XkdN-like"/>
</dbReference>
<protein>
    <submittedName>
        <fullName evidence="1">Phage XkdN-like tail assembly chaperone protein, TAC</fullName>
    </submittedName>
</protein>
<dbReference type="RefSeq" id="WP_072850361.1">
    <property type="nucleotide sequence ID" value="NZ_FRAH01000019.1"/>
</dbReference>
<accession>A0A1M6QLX5</accession>
<evidence type="ECO:0000313" key="1">
    <source>
        <dbReference type="EMBL" id="SHK21241.1"/>
    </source>
</evidence>
<dbReference type="Gene3D" id="3.30.2220.30">
    <property type="match status" value="1"/>
</dbReference>
<reference evidence="1 2" key="1">
    <citation type="submission" date="2016-11" db="EMBL/GenBank/DDBJ databases">
        <authorList>
            <person name="Jaros S."/>
            <person name="Januszkiewicz K."/>
            <person name="Wedrychowicz H."/>
        </authorList>
    </citation>
    <scope>NUCLEOTIDE SEQUENCE [LARGE SCALE GENOMIC DNA]</scope>
    <source>
        <strain evidence="1 2">DSM 14214</strain>
    </source>
</reference>
<evidence type="ECO:0000313" key="2">
    <source>
        <dbReference type="Proteomes" id="UP000183975"/>
    </source>
</evidence>
<dbReference type="OrthoDB" id="1807498at2"/>
<dbReference type="EMBL" id="FRAH01000019">
    <property type="protein sequence ID" value="SHK21241.1"/>
    <property type="molecule type" value="Genomic_DNA"/>
</dbReference>